<accession>A0A6M8BDV2</accession>
<dbReference type="EMBL" id="CP053661">
    <property type="protein sequence ID" value="QKD84302.1"/>
    <property type="molecule type" value="Genomic_DNA"/>
</dbReference>
<evidence type="ECO:0000313" key="2">
    <source>
        <dbReference type="EMBL" id="QKD84302.1"/>
    </source>
</evidence>
<feature type="region of interest" description="Disordered" evidence="1">
    <location>
        <begin position="83"/>
        <end position="174"/>
    </location>
</feature>
<dbReference type="Proteomes" id="UP000505210">
    <property type="component" value="Chromosome"/>
</dbReference>
<feature type="compositionally biased region" description="Low complexity" evidence="1">
    <location>
        <begin position="103"/>
        <end position="131"/>
    </location>
</feature>
<dbReference type="KEGG" id="theu:HPC62_20885"/>
<dbReference type="AlphaFoldDB" id="A0A6M8BDV2"/>
<feature type="compositionally biased region" description="Low complexity" evidence="1">
    <location>
        <begin position="138"/>
        <end position="167"/>
    </location>
</feature>
<reference evidence="2 3" key="1">
    <citation type="submission" date="2020-05" db="EMBL/GenBank/DDBJ databases">
        <title>Complete genome sequence of of a novel Thermoleptolyngbya strain isolated from hot springs of Ganzi, Sichuan China.</title>
        <authorList>
            <person name="Tang J."/>
            <person name="Daroch M."/>
            <person name="Li L."/>
            <person name="Waleron K."/>
            <person name="Waleron M."/>
            <person name="Waleron M."/>
        </authorList>
    </citation>
    <scope>NUCLEOTIDE SEQUENCE [LARGE SCALE GENOMIC DNA]</scope>
    <source>
        <strain evidence="2 3">PKUAC-SCTA183</strain>
    </source>
</reference>
<name>A0A6M8BDV2_9CYAN</name>
<proteinExistence type="predicted"/>
<protein>
    <recommendedName>
        <fullName evidence="4">Mobilization protein MobC</fullName>
    </recommendedName>
</protein>
<keyword evidence="3" id="KW-1185">Reference proteome</keyword>
<organism evidence="2 3">
    <name type="scientific">Thermoleptolyngbya sichuanensis A183</name>
    <dbReference type="NCBI Taxonomy" id="2737172"/>
    <lineage>
        <taxon>Bacteria</taxon>
        <taxon>Bacillati</taxon>
        <taxon>Cyanobacteriota</taxon>
        <taxon>Cyanophyceae</taxon>
        <taxon>Oculatellales</taxon>
        <taxon>Oculatellaceae</taxon>
        <taxon>Thermoleptolyngbya</taxon>
        <taxon>Thermoleptolyngbya sichuanensis</taxon>
    </lineage>
</organism>
<evidence type="ECO:0000256" key="1">
    <source>
        <dbReference type="SAM" id="MobiDB-lite"/>
    </source>
</evidence>
<sequence length="174" mass="18892">MTTTKKRLPGTVLVQQESIEQATSLLEQLPEKPKEVWSLREAIELLQDSISTALDRGYSHEEIAALLADKNIKISVSSLKRYLASTKKDKSGTAGKTRRRRSTAVQKKAVTEAAAALPEVEPAASEEPAATPKKRGPRTSSTRSTTAAKTKSPRTSTKTKTTSTTSTRGRKKQA</sequence>
<gene>
    <name evidence="2" type="ORF">HPC62_20885</name>
</gene>
<evidence type="ECO:0008006" key="4">
    <source>
        <dbReference type="Google" id="ProtNLM"/>
    </source>
</evidence>
<evidence type="ECO:0000313" key="3">
    <source>
        <dbReference type="Proteomes" id="UP000505210"/>
    </source>
</evidence>
<dbReference type="RefSeq" id="WP_172358347.1">
    <property type="nucleotide sequence ID" value="NZ_CP053661.1"/>
</dbReference>